<dbReference type="AlphaFoldDB" id="A0A7J5DVJ0"/>
<dbReference type="EMBL" id="WBVM01000002">
    <property type="protein sequence ID" value="KAB2809275.1"/>
    <property type="molecule type" value="Genomic_DNA"/>
</dbReference>
<organism evidence="2 3">
    <name type="scientific">Nocardioides simplex</name>
    <name type="common">Arthrobacter simplex</name>
    <dbReference type="NCBI Taxonomy" id="2045"/>
    <lineage>
        <taxon>Bacteria</taxon>
        <taxon>Bacillati</taxon>
        <taxon>Actinomycetota</taxon>
        <taxon>Actinomycetes</taxon>
        <taxon>Propionibacteriales</taxon>
        <taxon>Nocardioidaceae</taxon>
        <taxon>Pimelobacter</taxon>
    </lineage>
</organism>
<sequence length="59" mass="5874">MKLKPYAKAILATLVAGVGGVAVGYADDSLTTGEFWAAMAAAVTAGAAVFGVRNGDVEE</sequence>
<dbReference type="Proteomes" id="UP000449906">
    <property type="component" value="Unassembled WGS sequence"/>
</dbReference>
<keyword evidence="1" id="KW-1133">Transmembrane helix</keyword>
<evidence type="ECO:0000313" key="3">
    <source>
        <dbReference type="Proteomes" id="UP000449906"/>
    </source>
</evidence>
<accession>A0A7J5DVJ0</accession>
<comment type="caution">
    <text evidence="2">The sequence shown here is derived from an EMBL/GenBank/DDBJ whole genome shotgun (WGS) entry which is preliminary data.</text>
</comment>
<keyword evidence="1" id="KW-0472">Membrane</keyword>
<feature type="transmembrane region" description="Helical" evidence="1">
    <location>
        <begin position="36"/>
        <end position="52"/>
    </location>
</feature>
<keyword evidence="1" id="KW-0812">Transmembrane</keyword>
<dbReference type="RefSeq" id="WP_151581479.1">
    <property type="nucleotide sequence ID" value="NZ_WBVM01000002.1"/>
</dbReference>
<protein>
    <recommendedName>
        <fullName evidence="4">Holin</fullName>
    </recommendedName>
</protein>
<gene>
    <name evidence="2" type="ORF">F9L07_19735</name>
</gene>
<evidence type="ECO:0008006" key="4">
    <source>
        <dbReference type="Google" id="ProtNLM"/>
    </source>
</evidence>
<evidence type="ECO:0000256" key="1">
    <source>
        <dbReference type="SAM" id="Phobius"/>
    </source>
</evidence>
<reference evidence="2 3" key="1">
    <citation type="submission" date="2019-09" db="EMBL/GenBank/DDBJ databases">
        <title>Pimelobacter sp. isolated from Paulinella.</title>
        <authorList>
            <person name="Jeong S.E."/>
        </authorList>
    </citation>
    <scope>NUCLEOTIDE SEQUENCE [LARGE SCALE GENOMIC DNA]</scope>
    <source>
        <strain evidence="2 3">Pch-N</strain>
    </source>
</reference>
<evidence type="ECO:0000313" key="2">
    <source>
        <dbReference type="EMBL" id="KAB2809275.1"/>
    </source>
</evidence>
<name>A0A7J5DVJ0_NOCSI</name>
<proteinExistence type="predicted"/>